<evidence type="ECO:0000313" key="3">
    <source>
        <dbReference type="Proteomes" id="UP000182284"/>
    </source>
</evidence>
<reference evidence="2 3" key="1">
    <citation type="submission" date="2016-10" db="EMBL/GenBank/DDBJ databases">
        <authorList>
            <person name="de Groot N.N."/>
        </authorList>
    </citation>
    <scope>NUCLEOTIDE SEQUENCE [LARGE SCALE GENOMIC DNA]</scope>
    <source>
        <strain evidence="2 3">DSM 27375</strain>
    </source>
</reference>
<evidence type="ECO:0008006" key="4">
    <source>
        <dbReference type="Google" id="ProtNLM"/>
    </source>
</evidence>
<dbReference type="Proteomes" id="UP000182284">
    <property type="component" value="Unassembled WGS sequence"/>
</dbReference>
<evidence type="ECO:0000256" key="1">
    <source>
        <dbReference type="SAM" id="MobiDB-lite"/>
    </source>
</evidence>
<organism evidence="2 3">
    <name type="scientific">Celeribacter baekdonensis</name>
    <dbReference type="NCBI Taxonomy" id="875171"/>
    <lineage>
        <taxon>Bacteria</taxon>
        <taxon>Pseudomonadati</taxon>
        <taxon>Pseudomonadota</taxon>
        <taxon>Alphaproteobacteria</taxon>
        <taxon>Rhodobacterales</taxon>
        <taxon>Roseobacteraceae</taxon>
        <taxon>Celeribacter</taxon>
    </lineage>
</organism>
<gene>
    <name evidence="2" type="ORF">SAMN04488117_11344</name>
</gene>
<dbReference type="AlphaFoldDB" id="A0A1G7S1F6"/>
<dbReference type="EMBL" id="FNBL01000013">
    <property type="protein sequence ID" value="SDG16836.1"/>
    <property type="molecule type" value="Genomic_DNA"/>
</dbReference>
<feature type="region of interest" description="Disordered" evidence="1">
    <location>
        <begin position="1"/>
        <end position="21"/>
    </location>
</feature>
<name>A0A1G7S1F6_9RHOB</name>
<dbReference type="OrthoDB" id="7982727at2"/>
<proteinExistence type="predicted"/>
<dbReference type="RefSeq" id="WP_074646479.1">
    <property type="nucleotide sequence ID" value="NZ_FNBL01000013.1"/>
</dbReference>
<sequence>MARAVPAATAKDMSNDDDDFYRPPAKTTAGLMFPARSKQTVRGFTLAKLPAENDWRQIISASQGERETCLLALADPQLWNLHDQPTPVSYIDLDGRQRTHRFDFLAEYRNGQKIGLAVKPADRAEKLNFRETLHAIRRDLPKGFADGVCLVTERNRHPKEVLNAQLLNFFRRCEDPEADALVAERIADLSGEMSIAEMIKPLDLDARGFRAAFRAIYADLLRAEKCELISLNTIVAPKGVDQ</sequence>
<protein>
    <recommendedName>
        <fullName evidence="4">TnsA endonuclease N terminal</fullName>
    </recommendedName>
</protein>
<evidence type="ECO:0000313" key="2">
    <source>
        <dbReference type="EMBL" id="SDG16836.1"/>
    </source>
</evidence>
<accession>A0A1G7S1F6</accession>